<evidence type="ECO:0000256" key="10">
    <source>
        <dbReference type="ARBA" id="ARBA00023304"/>
    </source>
</evidence>
<dbReference type="EC" id="4.3.1.19" evidence="12"/>
<dbReference type="SUPFAM" id="SSF55021">
    <property type="entry name" value="ACT-like"/>
    <property type="match status" value="1"/>
</dbReference>
<dbReference type="InterPro" id="IPR050147">
    <property type="entry name" value="Ser/Thr_Dehydratase"/>
</dbReference>
<name>A0ABV7LFH1_9HYPH</name>
<comment type="function">
    <text evidence="11 12">Catalyzes the anaerobic formation of alpha-ketobutyrate and ammonia from threonine in a two-step reaction. The first step involved a dehydration of threonine and a production of enamine intermediates (aminocrotonate), which tautomerizes to its imine form (iminobutyrate). Both intermediates are unstable and short-lived. The second step is the nonenzymatic hydrolysis of the enamine/imine intermediates to form 2-ketobutyrate and free ammonia. In the low water environment of the cell, the second step is accelerated by RidA.</text>
</comment>
<comment type="caution">
    <text evidence="14">The sequence shown here is derived from an EMBL/GenBank/DDBJ whole genome shotgun (WGS) entry which is preliminary data.</text>
</comment>
<dbReference type="PROSITE" id="PS00165">
    <property type="entry name" value="DEHYDRATASE_SER_THR"/>
    <property type="match status" value="1"/>
</dbReference>
<dbReference type="Proteomes" id="UP001595536">
    <property type="component" value="Unassembled WGS sequence"/>
</dbReference>
<evidence type="ECO:0000256" key="11">
    <source>
        <dbReference type="ARBA" id="ARBA00025527"/>
    </source>
</evidence>
<comment type="cofactor">
    <cofactor evidence="2 12">
        <name>pyridoxal 5'-phosphate</name>
        <dbReference type="ChEBI" id="CHEBI:597326"/>
    </cofactor>
</comment>
<keyword evidence="9 12" id="KW-0456">Lyase</keyword>
<dbReference type="PANTHER" id="PTHR48078">
    <property type="entry name" value="THREONINE DEHYDRATASE, MITOCHONDRIAL-RELATED"/>
    <property type="match status" value="1"/>
</dbReference>
<dbReference type="InterPro" id="IPR001926">
    <property type="entry name" value="TrpB-like_PALP"/>
</dbReference>
<evidence type="ECO:0000256" key="6">
    <source>
        <dbReference type="ARBA" id="ARBA00022605"/>
    </source>
</evidence>
<evidence type="ECO:0000256" key="4">
    <source>
        <dbReference type="ARBA" id="ARBA00010869"/>
    </source>
</evidence>
<dbReference type="NCBIfam" id="TIGR02079">
    <property type="entry name" value="THD1"/>
    <property type="match status" value="1"/>
</dbReference>
<evidence type="ECO:0000256" key="7">
    <source>
        <dbReference type="ARBA" id="ARBA00022624"/>
    </source>
</evidence>
<dbReference type="Pfam" id="PF00291">
    <property type="entry name" value="PALP"/>
    <property type="match status" value="1"/>
</dbReference>
<evidence type="ECO:0000256" key="2">
    <source>
        <dbReference type="ARBA" id="ARBA00001933"/>
    </source>
</evidence>
<keyword evidence="10 12" id="KW-0100">Branched-chain amino acid biosynthesis</keyword>
<comment type="catalytic activity">
    <reaction evidence="1 12">
        <text>L-threonine = 2-oxobutanoate + NH4(+)</text>
        <dbReference type="Rhea" id="RHEA:22108"/>
        <dbReference type="ChEBI" id="CHEBI:16763"/>
        <dbReference type="ChEBI" id="CHEBI:28938"/>
        <dbReference type="ChEBI" id="CHEBI:57926"/>
        <dbReference type="EC" id="4.3.1.19"/>
    </reaction>
</comment>
<dbReference type="EMBL" id="JBHRUV010000038">
    <property type="protein sequence ID" value="MFC3266413.1"/>
    <property type="molecule type" value="Genomic_DNA"/>
</dbReference>
<dbReference type="Gene3D" id="3.40.1020.10">
    <property type="entry name" value="Biosynthetic Threonine Deaminase, Domain 3"/>
    <property type="match status" value="1"/>
</dbReference>
<dbReference type="InterPro" id="IPR036052">
    <property type="entry name" value="TrpB-like_PALP_sf"/>
</dbReference>
<dbReference type="PROSITE" id="PS51672">
    <property type="entry name" value="ACT_LIKE"/>
    <property type="match status" value="1"/>
</dbReference>
<evidence type="ECO:0000313" key="15">
    <source>
        <dbReference type="Proteomes" id="UP001595536"/>
    </source>
</evidence>
<dbReference type="Pfam" id="PF00585">
    <property type="entry name" value="Thr_dehydrat_C"/>
    <property type="match status" value="1"/>
</dbReference>
<comment type="pathway">
    <text evidence="3 12">Amino-acid biosynthesis; L-isoleucine biosynthesis; 2-oxobutanoate from L-threonine: step 1/1.</text>
</comment>
<dbReference type="GO" id="GO:0004794">
    <property type="term" value="F:threonine deaminase activity"/>
    <property type="evidence" value="ECO:0007669"/>
    <property type="project" value="UniProtKB-EC"/>
</dbReference>
<keyword evidence="8 12" id="KW-0663">Pyridoxal phosphate</keyword>
<evidence type="ECO:0000256" key="9">
    <source>
        <dbReference type="ARBA" id="ARBA00023239"/>
    </source>
</evidence>
<sequence>MEQLRDAFHEGVTAAAAALRQLFPPTPLQLNGHLSRRFGARIWLKREDLSPVRSYKIRGAFNFLRKRLAGAGEPPRFCAASAGNHAQGFAYACRHFGVSGRVFMPVTTPAQKIEKTRMFGGASVEITLTGDRFDECYAAAQAWAAESGAVMAPPFDDADIIEGQATIALEIDRQLAGARFDIAVAPVGGGGLAAGLTRYWRGAPTAPQLLFAEAAGAASLRASLEAGRRVRLETIDSFAEGAAVAEPGALPFSILRDQPAAAVQVVPEGRICQTMLEMLNLEGIVLEPAGALSVAALPDLRDVIYGRNVLLIVSGGNFDFERLPEVKERALRHEGRKKYFVLRLPQRPGALRAFLNLLGPDDDITRFEYLKKSARDFGSVLLGIETTHASNFEALFRSFELAGLQYHDITNDQTFSDLLI</sequence>
<keyword evidence="6 12" id="KW-0028">Amino-acid biosynthesis</keyword>
<dbReference type="Gene3D" id="3.40.50.1100">
    <property type="match status" value="2"/>
</dbReference>
<dbReference type="PANTHER" id="PTHR48078:SF11">
    <property type="entry name" value="THREONINE DEHYDRATASE, MITOCHONDRIAL"/>
    <property type="match status" value="1"/>
</dbReference>
<dbReference type="InterPro" id="IPR038110">
    <property type="entry name" value="TD_ACT-like_sf"/>
</dbReference>
<dbReference type="NCBIfam" id="NF006390">
    <property type="entry name" value="PRK08639.1"/>
    <property type="match status" value="1"/>
</dbReference>
<keyword evidence="15" id="KW-1185">Reference proteome</keyword>
<reference evidence="15" key="1">
    <citation type="journal article" date="2019" name="Int. J. Syst. Evol. Microbiol.">
        <title>The Global Catalogue of Microorganisms (GCM) 10K type strain sequencing project: providing services to taxonomists for standard genome sequencing and annotation.</title>
        <authorList>
            <consortium name="The Broad Institute Genomics Platform"/>
            <consortium name="The Broad Institute Genome Sequencing Center for Infectious Disease"/>
            <person name="Wu L."/>
            <person name="Ma J."/>
        </authorList>
    </citation>
    <scope>NUCLEOTIDE SEQUENCE [LARGE SCALE GENOMIC DNA]</scope>
    <source>
        <strain evidence="15">CCM 7941</strain>
    </source>
</reference>
<proteinExistence type="inferred from homology"/>
<evidence type="ECO:0000256" key="12">
    <source>
        <dbReference type="RuleBase" id="RU362012"/>
    </source>
</evidence>
<dbReference type="InterPro" id="IPR045865">
    <property type="entry name" value="ACT-like_dom_sf"/>
</dbReference>
<comment type="subunit">
    <text evidence="5 12">Homotetramer.</text>
</comment>
<dbReference type="InterPro" id="IPR000634">
    <property type="entry name" value="Ser/Thr_deHydtase_PyrdxlP-BS"/>
</dbReference>
<evidence type="ECO:0000313" key="14">
    <source>
        <dbReference type="EMBL" id="MFC3266413.1"/>
    </source>
</evidence>
<evidence type="ECO:0000256" key="3">
    <source>
        <dbReference type="ARBA" id="ARBA00004810"/>
    </source>
</evidence>
<dbReference type="RefSeq" id="WP_376828684.1">
    <property type="nucleotide sequence ID" value="NZ_JBHLWR010000004.1"/>
</dbReference>
<dbReference type="SUPFAM" id="SSF53686">
    <property type="entry name" value="Tryptophan synthase beta subunit-like PLP-dependent enzymes"/>
    <property type="match status" value="1"/>
</dbReference>
<keyword evidence="7 12" id="KW-0412">Isoleucine biosynthesis</keyword>
<accession>A0ABV7LFH1</accession>
<dbReference type="InterPro" id="IPR011820">
    <property type="entry name" value="IlvA"/>
</dbReference>
<dbReference type="InterPro" id="IPR001721">
    <property type="entry name" value="TD_ACT-like"/>
</dbReference>
<comment type="similarity">
    <text evidence="4 12">Belongs to the serine/threonine dehydratase family.</text>
</comment>
<evidence type="ECO:0000256" key="5">
    <source>
        <dbReference type="ARBA" id="ARBA00011881"/>
    </source>
</evidence>
<evidence type="ECO:0000259" key="13">
    <source>
        <dbReference type="PROSITE" id="PS51672"/>
    </source>
</evidence>
<gene>
    <name evidence="12 14" type="primary">ilvA</name>
    <name evidence="14" type="ORF">ACFOEX_08615</name>
</gene>
<organism evidence="14 15">
    <name type="scientific">Camelimonas abortus</name>
    <dbReference type="NCBI Taxonomy" id="1017184"/>
    <lineage>
        <taxon>Bacteria</taxon>
        <taxon>Pseudomonadati</taxon>
        <taxon>Pseudomonadota</taxon>
        <taxon>Alphaproteobacteria</taxon>
        <taxon>Hyphomicrobiales</taxon>
        <taxon>Chelatococcaceae</taxon>
        <taxon>Camelimonas</taxon>
    </lineage>
</organism>
<protein>
    <recommendedName>
        <fullName evidence="12">L-threonine dehydratase</fullName>
        <ecNumber evidence="12">4.3.1.19</ecNumber>
    </recommendedName>
    <alternativeName>
        <fullName evidence="12">Threonine deaminase</fullName>
    </alternativeName>
</protein>
<feature type="domain" description="ACT-like" evidence="13">
    <location>
        <begin position="338"/>
        <end position="411"/>
    </location>
</feature>
<evidence type="ECO:0000256" key="8">
    <source>
        <dbReference type="ARBA" id="ARBA00022898"/>
    </source>
</evidence>
<evidence type="ECO:0000256" key="1">
    <source>
        <dbReference type="ARBA" id="ARBA00001274"/>
    </source>
</evidence>